<dbReference type="AlphaFoldDB" id="A0A1Y1WBR9"/>
<feature type="compositionally biased region" description="Polar residues" evidence="1">
    <location>
        <begin position="1"/>
        <end position="12"/>
    </location>
</feature>
<dbReference type="EMBL" id="MCFD01000005">
    <property type="protein sequence ID" value="ORX70979.1"/>
    <property type="molecule type" value="Genomic_DNA"/>
</dbReference>
<feature type="compositionally biased region" description="Pro residues" evidence="1">
    <location>
        <begin position="71"/>
        <end position="82"/>
    </location>
</feature>
<name>A0A1Y1WBR9_9FUNG</name>
<proteinExistence type="predicted"/>
<keyword evidence="3" id="KW-1185">Reference proteome</keyword>
<evidence type="ECO:0000313" key="3">
    <source>
        <dbReference type="Proteomes" id="UP000193922"/>
    </source>
</evidence>
<comment type="caution">
    <text evidence="2">The sequence shown here is derived from an EMBL/GenBank/DDBJ whole genome shotgun (WGS) entry which is preliminary data.</text>
</comment>
<accession>A0A1Y1WBR9</accession>
<sequence length="182" mass="19384">MAQQQPGRSHSQAGGGQVRGPTLPPIRNLVSNIPPTYRAQRGLPPMIPREPGNSRPHNEPETQPAYNFVLQPPPPPPPPQPGIPGAVHPHHPHHLPPFNGHSPLGAIRHHQEAPLVHHRHHPYSPAMMVGFDFAHGQPPRTPGPWPAPAYISGPPVMGPPIPGYPAWPAAAAAGRLCGLSSA</sequence>
<dbReference type="RefSeq" id="XP_040744558.1">
    <property type="nucleotide sequence ID" value="XM_040883481.1"/>
</dbReference>
<dbReference type="GeneID" id="63800129"/>
<evidence type="ECO:0000256" key="1">
    <source>
        <dbReference type="SAM" id="MobiDB-lite"/>
    </source>
</evidence>
<evidence type="ECO:0000313" key="2">
    <source>
        <dbReference type="EMBL" id="ORX70979.1"/>
    </source>
</evidence>
<organism evidence="2 3">
    <name type="scientific">Linderina pennispora</name>
    <dbReference type="NCBI Taxonomy" id="61395"/>
    <lineage>
        <taxon>Eukaryota</taxon>
        <taxon>Fungi</taxon>
        <taxon>Fungi incertae sedis</taxon>
        <taxon>Zoopagomycota</taxon>
        <taxon>Kickxellomycotina</taxon>
        <taxon>Kickxellomycetes</taxon>
        <taxon>Kickxellales</taxon>
        <taxon>Kickxellaceae</taxon>
        <taxon>Linderina</taxon>
    </lineage>
</organism>
<dbReference type="Proteomes" id="UP000193922">
    <property type="component" value="Unassembled WGS sequence"/>
</dbReference>
<feature type="region of interest" description="Disordered" evidence="1">
    <location>
        <begin position="1"/>
        <end position="87"/>
    </location>
</feature>
<protein>
    <submittedName>
        <fullName evidence="2">Uncharacterized protein</fullName>
    </submittedName>
</protein>
<reference evidence="2 3" key="1">
    <citation type="submission" date="2016-07" db="EMBL/GenBank/DDBJ databases">
        <title>Pervasive Adenine N6-methylation of Active Genes in Fungi.</title>
        <authorList>
            <consortium name="DOE Joint Genome Institute"/>
            <person name="Mondo S.J."/>
            <person name="Dannebaum R.O."/>
            <person name="Kuo R.C."/>
            <person name="Labutti K."/>
            <person name="Haridas S."/>
            <person name="Kuo A."/>
            <person name="Salamov A."/>
            <person name="Ahrendt S.R."/>
            <person name="Lipzen A."/>
            <person name="Sullivan W."/>
            <person name="Andreopoulos W.B."/>
            <person name="Clum A."/>
            <person name="Lindquist E."/>
            <person name="Daum C."/>
            <person name="Ramamoorthy G.K."/>
            <person name="Gryganskyi A."/>
            <person name="Culley D."/>
            <person name="Magnuson J.K."/>
            <person name="James T.Y."/>
            <person name="O'Malley M.A."/>
            <person name="Stajich J.E."/>
            <person name="Spatafora J.W."/>
            <person name="Visel A."/>
            <person name="Grigoriev I.V."/>
        </authorList>
    </citation>
    <scope>NUCLEOTIDE SEQUENCE [LARGE SCALE GENOMIC DNA]</scope>
    <source>
        <strain evidence="2 3">ATCC 12442</strain>
    </source>
</reference>
<gene>
    <name evidence="2" type="ORF">DL89DRAFT_144352</name>
</gene>